<comment type="caution">
    <text evidence="1">The sequence shown here is derived from an EMBL/GenBank/DDBJ whole genome shotgun (WGS) entry which is preliminary data.</text>
</comment>
<evidence type="ECO:0000313" key="1">
    <source>
        <dbReference type="EMBL" id="OGE40936.1"/>
    </source>
</evidence>
<evidence type="ECO:0000313" key="2">
    <source>
        <dbReference type="Proteomes" id="UP000177328"/>
    </source>
</evidence>
<dbReference type="AlphaFoldDB" id="A0A1F5KJ19"/>
<dbReference type="EMBL" id="MFDD01000003">
    <property type="protein sequence ID" value="OGE40936.1"/>
    <property type="molecule type" value="Genomic_DNA"/>
</dbReference>
<name>A0A1F5KJ19_9BACT</name>
<reference evidence="1 2" key="1">
    <citation type="journal article" date="2016" name="Nat. Commun.">
        <title>Thousands of microbial genomes shed light on interconnected biogeochemical processes in an aquifer system.</title>
        <authorList>
            <person name="Anantharaman K."/>
            <person name="Brown C.T."/>
            <person name="Hug L.A."/>
            <person name="Sharon I."/>
            <person name="Castelle C.J."/>
            <person name="Probst A.J."/>
            <person name="Thomas B.C."/>
            <person name="Singh A."/>
            <person name="Wilkins M.J."/>
            <person name="Karaoz U."/>
            <person name="Brodie E.L."/>
            <person name="Williams K.H."/>
            <person name="Hubbard S.S."/>
            <person name="Banfield J.F."/>
        </authorList>
    </citation>
    <scope>NUCLEOTIDE SEQUENCE [LARGE SCALE GENOMIC DNA]</scope>
</reference>
<dbReference type="Proteomes" id="UP000177328">
    <property type="component" value="Unassembled WGS sequence"/>
</dbReference>
<accession>A0A1F5KJ19</accession>
<sequence length="64" mass="7349">MSRKEKTISLLKSAGELGFAHKKILDVLLKLPLTDKDLDELSQMLEFFVLEQKRAIAEFNRTSI</sequence>
<protein>
    <submittedName>
        <fullName evidence="1">Uncharacterized protein</fullName>
    </submittedName>
</protein>
<proteinExistence type="predicted"/>
<organism evidence="1 2">
    <name type="scientific">Candidatus Daviesbacteria bacterium RIFCSPHIGHO2_02_FULL_43_12</name>
    <dbReference type="NCBI Taxonomy" id="1797776"/>
    <lineage>
        <taxon>Bacteria</taxon>
        <taxon>Candidatus Daviesiibacteriota</taxon>
    </lineage>
</organism>
<gene>
    <name evidence="1" type="ORF">A3D25_02770</name>
</gene>